<evidence type="ECO:0000313" key="3">
    <source>
        <dbReference type="EMBL" id="KAH6877063.1"/>
    </source>
</evidence>
<evidence type="ECO:0000256" key="2">
    <source>
        <dbReference type="SAM" id="Phobius"/>
    </source>
</evidence>
<keyword evidence="2" id="KW-0472">Membrane</keyword>
<feature type="compositionally biased region" description="Low complexity" evidence="1">
    <location>
        <begin position="197"/>
        <end position="211"/>
    </location>
</feature>
<keyword evidence="2" id="KW-1133">Transmembrane helix</keyword>
<dbReference type="OrthoDB" id="5429716at2759"/>
<dbReference type="Proteomes" id="UP000777438">
    <property type="component" value="Unassembled WGS sequence"/>
</dbReference>
<keyword evidence="4" id="KW-1185">Reference proteome</keyword>
<organism evidence="3 4">
    <name type="scientific">Thelonectria olida</name>
    <dbReference type="NCBI Taxonomy" id="1576542"/>
    <lineage>
        <taxon>Eukaryota</taxon>
        <taxon>Fungi</taxon>
        <taxon>Dikarya</taxon>
        <taxon>Ascomycota</taxon>
        <taxon>Pezizomycotina</taxon>
        <taxon>Sordariomycetes</taxon>
        <taxon>Hypocreomycetidae</taxon>
        <taxon>Hypocreales</taxon>
        <taxon>Nectriaceae</taxon>
        <taxon>Thelonectria</taxon>
    </lineage>
</organism>
<feature type="transmembrane region" description="Helical" evidence="2">
    <location>
        <begin position="230"/>
        <end position="251"/>
    </location>
</feature>
<reference evidence="3 4" key="1">
    <citation type="journal article" date="2021" name="Nat. Commun.">
        <title>Genetic determinants of endophytism in the Arabidopsis root mycobiome.</title>
        <authorList>
            <person name="Mesny F."/>
            <person name="Miyauchi S."/>
            <person name="Thiergart T."/>
            <person name="Pickel B."/>
            <person name="Atanasova L."/>
            <person name="Karlsson M."/>
            <person name="Huettel B."/>
            <person name="Barry K.W."/>
            <person name="Haridas S."/>
            <person name="Chen C."/>
            <person name="Bauer D."/>
            <person name="Andreopoulos W."/>
            <person name="Pangilinan J."/>
            <person name="LaButti K."/>
            <person name="Riley R."/>
            <person name="Lipzen A."/>
            <person name="Clum A."/>
            <person name="Drula E."/>
            <person name="Henrissat B."/>
            <person name="Kohler A."/>
            <person name="Grigoriev I.V."/>
            <person name="Martin F.M."/>
            <person name="Hacquard S."/>
        </authorList>
    </citation>
    <scope>NUCLEOTIDE SEQUENCE [LARGE SCALE GENOMIC DNA]</scope>
    <source>
        <strain evidence="3 4">MPI-CAGE-CH-0241</strain>
    </source>
</reference>
<name>A0A9P9AJC5_9HYPO</name>
<evidence type="ECO:0000313" key="4">
    <source>
        <dbReference type="Proteomes" id="UP000777438"/>
    </source>
</evidence>
<sequence length="297" mass="31395">MTATRTNLGPLTTEFTYPSSCRVAILSCTNCAKGWQGQTCGSNHFNTQGVQDNVDCWPERSNSSISTSVALNGFGYYSPGLLCPTGYTTACQATGTSDGGFVFQFPLLQSETAVGCCPTGYKCKHNPGADVAQTCYSVATTGSFEAAQCSAGTTNDYRYVRMPATVSEVVSSETSYSTIRAITLFAPLFQLNHQKTDLSSSSTSETDAADTMKPSEESSSGNGLSTGAKAGIGAGAGVVALIVIGVALLFWRKRKSKVVNVVEKPPGYECLRPELQGKPVQPAFAELDWRASRSELA</sequence>
<comment type="caution">
    <text evidence="3">The sequence shown here is derived from an EMBL/GenBank/DDBJ whole genome shotgun (WGS) entry which is preliminary data.</text>
</comment>
<feature type="region of interest" description="Disordered" evidence="1">
    <location>
        <begin position="196"/>
        <end position="224"/>
    </location>
</feature>
<evidence type="ECO:0000256" key="1">
    <source>
        <dbReference type="SAM" id="MobiDB-lite"/>
    </source>
</evidence>
<keyword evidence="2" id="KW-0812">Transmembrane</keyword>
<gene>
    <name evidence="3" type="ORF">B0T10DRAFT_193447</name>
</gene>
<proteinExistence type="predicted"/>
<dbReference type="EMBL" id="JAGPYM010000031">
    <property type="protein sequence ID" value="KAH6877063.1"/>
    <property type="molecule type" value="Genomic_DNA"/>
</dbReference>
<dbReference type="AlphaFoldDB" id="A0A9P9AJC5"/>
<protein>
    <submittedName>
        <fullName evidence="3">Uncharacterized protein</fullName>
    </submittedName>
</protein>
<accession>A0A9P9AJC5</accession>